<evidence type="ECO:0000256" key="1">
    <source>
        <dbReference type="ARBA" id="ARBA00022801"/>
    </source>
</evidence>
<protein>
    <submittedName>
        <fullName evidence="2">Sortase family protein</fullName>
    </submittedName>
</protein>
<dbReference type="NCBIfam" id="TIGR01076">
    <property type="entry name" value="sortase_fam"/>
    <property type="match status" value="1"/>
</dbReference>
<name>A0A0G1I060_9BACT</name>
<dbReference type="InterPro" id="IPR005754">
    <property type="entry name" value="Sortase"/>
</dbReference>
<dbReference type="Pfam" id="PF04203">
    <property type="entry name" value="Sortase"/>
    <property type="match status" value="1"/>
</dbReference>
<reference evidence="2 3" key="1">
    <citation type="journal article" date="2015" name="Nature">
        <title>rRNA introns, odd ribosomes, and small enigmatic genomes across a large radiation of phyla.</title>
        <authorList>
            <person name="Brown C.T."/>
            <person name="Hug L.A."/>
            <person name="Thomas B.C."/>
            <person name="Sharon I."/>
            <person name="Castelle C.J."/>
            <person name="Singh A."/>
            <person name="Wilkins M.J."/>
            <person name="Williams K.H."/>
            <person name="Banfield J.F."/>
        </authorList>
    </citation>
    <scope>NUCLEOTIDE SEQUENCE [LARGE SCALE GENOMIC DNA]</scope>
</reference>
<dbReference type="EMBL" id="LCIH01000003">
    <property type="protein sequence ID" value="KKT52193.1"/>
    <property type="molecule type" value="Genomic_DNA"/>
</dbReference>
<evidence type="ECO:0000313" key="2">
    <source>
        <dbReference type="EMBL" id="KKT52193.1"/>
    </source>
</evidence>
<organism evidence="2 3">
    <name type="scientific">Candidatus Collierbacteria bacterium GW2011_GWB2_44_22</name>
    <dbReference type="NCBI Taxonomy" id="1618387"/>
    <lineage>
        <taxon>Bacteria</taxon>
        <taxon>Candidatus Collieribacteriota</taxon>
    </lineage>
</organism>
<keyword evidence="1" id="KW-0378">Hydrolase</keyword>
<gene>
    <name evidence="2" type="ORF">UW44_C0003G0036</name>
</gene>
<dbReference type="InterPro" id="IPR023365">
    <property type="entry name" value="Sortase_dom-sf"/>
</dbReference>
<accession>A0A0G1I060</accession>
<dbReference type="AlphaFoldDB" id="A0A0G1I060"/>
<proteinExistence type="predicted"/>
<dbReference type="Gene3D" id="2.40.260.10">
    <property type="entry name" value="Sortase"/>
    <property type="match status" value="1"/>
</dbReference>
<comment type="caution">
    <text evidence="2">The sequence shown here is derived from an EMBL/GenBank/DDBJ whole genome shotgun (WGS) entry which is preliminary data.</text>
</comment>
<evidence type="ECO:0000313" key="3">
    <source>
        <dbReference type="Proteomes" id="UP000034006"/>
    </source>
</evidence>
<dbReference type="STRING" id="1618387.UW44_C0003G0036"/>
<sequence>MKYFLGIALIVFALVVLGGTFIPVLQQEINYKLGRYNSPQEIKQVIPVDTDFGIMVPKIGANSHVIKGVDPYNSDIYQIALTRGVAHAKGSALPGQKGNIFLFSHSSADFLNAAKYNSIFYLLSKMEKDDDIKLFYEGKEFNYLVQTKQIVASDAIRFLMYEAEAETLTLMTCWPPGTSLKRLVIQASRI</sequence>
<dbReference type="GO" id="GO:0016787">
    <property type="term" value="F:hydrolase activity"/>
    <property type="evidence" value="ECO:0007669"/>
    <property type="project" value="UniProtKB-KW"/>
</dbReference>
<dbReference type="Proteomes" id="UP000034006">
    <property type="component" value="Unassembled WGS sequence"/>
</dbReference>
<dbReference type="SUPFAM" id="SSF63817">
    <property type="entry name" value="Sortase"/>
    <property type="match status" value="1"/>
</dbReference>